<feature type="compositionally biased region" description="Low complexity" evidence="1">
    <location>
        <begin position="157"/>
        <end position="169"/>
    </location>
</feature>
<keyword evidence="2" id="KW-0812">Transmembrane</keyword>
<comment type="caution">
    <text evidence="3">The sequence shown here is derived from an EMBL/GenBank/DDBJ whole genome shotgun (WGS) entry which is preliminary data.</text>
</comment>
<dbReference type="eggNOG" id="COG3743">
    <property type="taxonomic scope" value="Bacteria"/>
</dbReference>
<organism evidence="3 4">
    <name type="scientific">Roseivivax halodurans JCM 10272</name>
    <dbReference type="NCBI Taxonomy" id="1449350"/>
    <lineage>
        <taxon>Bacteria</taxon>
        <taxon>Pseudomonadati</taxon>
        <taxon>Pseudomonadota</taxon>
        <taxon>Alphaproteobacteria</taxon>
        <taxon>Rhodobacterales</taxon>
        <taxon>Roseobacteraceae</taxon>
        <taxon>Roseivivax</taxon>
    </lineage>
</organism>
<keyword evidence="4" id="KW-1185">Reference proteome</keyword>
<feature type="region of interest" description="Disordered" evidence="1">
    <location>
        <begin position="58"/>
        <end position="225"/>
    </location>
</feature>
<dbReference type="Proteomes" id="UP000022447">
    <property type="component" value="Unassembled WGS sequence"/>
</dbReference>
<keyword evidence="2" id="KW-1133">Transmembrane helix</keyword>
<keyword evidence="2" id="KW-0472">Membrane</keyword>
<proteinExistence type="predicted"/>
<feature type="transmembrane region" description="Helical" evidence="2">
    <location>
        <begin position="7"/>
        <end position="25"/>
    </location>
</feature>
<evidence type="ECO:0000313" key="3">
    <source>
        <dbReference type="EMBL" id="ETX14524.1"/>
    </source>
</evidence>
<feature type="compositionally biased region" description="Polar residues" evidence="1">
    <location>
        <begin position="72"/>
        <end position="83"/>
    </location>
</feature>
<accession>X7EEL5</accession>
<evidence type="ECO:0000256" key="1">
    <source>
        <dbReference type="SAM" id="MobiDB-lite"/>
    </source>
</evidence>
<dbReference type="PATRIC" id="fig|1449350.3.peg.2331"/>
<feature type="compositionally biased region" description="Basic and acidic residues" evidence="1">
    <location>
        <begin position="173"/>
        <end position="187"/>
    </location>
</feature>
<name>X7EEL5_9RHOB</name>
<dbReference type="STRING" id="1449350.OCH239_02890"/>
<feature type="compositionally biased region" description="Low complexity" evidence="1">
    <location>
        <begin position="84"/>
        <end position="138"/>
    </location>
</feature>
<feature type="transmembrane region" description="Helical" evidence="2">
    <location>
        <begin position="31"/>
        <end position="53"/>
    </location>
</feature>
<gene>
    <name evidence="3" type="ORF">OCH239_02890</name>
</gene>
<dbReference type="EMBL" id="JALZ01000010">
    <property type="protein sequence ID" value="ETX14524.1"/>
    <property type="molecule type" value="Genomic_DNA"/>
</dbReference>
<dbReference type="AlphaFoldDB" id="X7EEL5"/>
<protein>
    <submittedName>
        <fullName evidence="3">ATP synthase subunit E</fullName>
    </submittedName>
</protein>
<evidence type="ECO:0000256" key="2">
    <source>
        <dbReference type="SAM" id="Phobius"/>
    </source>
</evidence>
<reference evidence="3 4" key="1">
    <citation type="submission" date="2014-01" db="EMBL/GenBank/DDBJ databases">
        <title>Roseivivax halodurans JCM 10272 Genome Sequencing.</title>
        <authorList>
            <person name="Lai Q."/>
            <person name="Li G."/>
            <person name="Shao Z."/>
        </authorList>
    </citation>
    <scope>NUCLEOTIDE SEQUENCE [LARGE SCALE GENOMIC DNA]</scope>
    <source>
        <strain evidence="3 4">JCM 10272</strain>
    </source>
</reference>
<sequence>MSCQTGCWALAAGVGFVAFVLMLVVGSYGVIGAMFLGGLAFVVLGFLFSMIFCSPLTKPGERRNPGPGTGVPVSTQSRQSQPHSGAAPASGGTATEATSAAAGSGRRSSAAEAAGTGAAARSSAPTAETAASEPETASHSGPAPTETQEKAAPPAPGAAVATADAEAGGTVKPSKDLPGQRDLEGRKGSWRYEGNSSAQAPGTGPSAGTKPPLLEAPRGEGADDLKRIKGVGPKLEQVVNGLGVYHFDQIANWSESEVAWVDDNLDGFKGRVTRDDWVNQAKILAGGGETDFSRRPDMNNDT</sequence>
<evidence type="ECO:0000313" key="4">
    <source>
        <dbReference type="Proteomes" id="UP000022447"/>
    </source>
</evidence>